<dbReference type="EMBL" id="JAHRIN010068515">
    <property type="protein sequence ID" value="MEQ2215578.1"/>
    <property type="molecule type" value="Genomic_DNA"/>
</dbReference>
<proteinExistence type="predicted"/>
<protein>
    <submittedName>
        <fullName evidence="1">Uncharacterized protein</fullName>
    </submittedName>
</protein>
<comment type="caution">
    <text evidence="1">The sequence shown here is derived from an EMBL/GenBank/DDBJ whole genome shotgun (WGS) entry which is preliminary data.</text>
</comment>
<keyword evidence="2" id="KW-1185">Reference proteome</keyword>
<dbReference type="Proteomes" id="UP001434883">
    <property type="component" value="Unassembled WGS sequence"/>
</dbReference>
<gene>
    <name evidence="1" type="ORF">XENOCAPTIV_002898</name>
</gene>
<accession>A0ABV0S734</accession>
<evidence type="ECO:0000313" key="1">
    <source>
        <dbReference type="EMBL" id="MEQ2215578.1"/>
    </source>
</evidence>
<reference evidence="1 2" key="1">
    <citation type="submission" date="2021-06" db="EMBL/GenBank/DDBJ databases">
        <authorList>
            <person name="Palmer J.M."/>
        </authorList>
    </citation>
    <scope>NUCLEOTIDE SEQUENCE [LARGE SCALE GENOMIC DNA]</scope>
    <source>
        <strain evidence="1 2">XC_2019</strain>
        <tissue evidence="1">Muscle</tissue>
    </source>
</reference>
<organism evidence="1 2">
    <name type="scientific">Xenoophorus captivus</name>
    <dbReference type="NCBI Taxonomy" id="1517983"/>
    <lineage>
        <taxon>Eukaryota</taxon>
        <taxon>Metazoa</taxon>
        <taxon>Chordata</taxon>
        <taxon>Craniata</taxon>
        <taxon>Vertebrata</taxon>
        <taxon>Euteleostomi</taxon>
        <taxon>Actinopterygii</taxon>
        <taxon>Neopterygii</taxon>
        <taxon>Teleostei</taxon>
        <taxon>Neoteleostei</taxon>
        <taxon>Acanthomorphata</taxon>
        <taxon>Ovalentaria</taxon>
        <taxon>Atherinomorphae</taxon>
        <taxon>Cyprinodontiformes</taxon>
        <taxon>Goodeidae</taxon>
        <taxon>Xenoophorus</taxon>
    </lineage>
</organism>
<name>A0ABV0S734_9TELE</name>
<sequence>MRHHIWRFVQQKTELLVSFSLHDKCLLSIITASLLPLMSCDMLDLLMQQNYSMKEIKGNGGKIMKYKKYGLLCQKTFFIGRHFVLAGKKMFNYNCVSLI</sequence>
<evidence type="ECO:0000313" key="2">
    <source>
        <dbReference type="Proteomes" id="UP001434883"/>
    </source>
</evidence>